<dbReference type="GO" id="GO:0140359">
    <property type="term" value="F:ABC-type transporter activity"/>
    <property type="evidence" value="ECO:0007669"/>
    <property type="project" value="InterPro"/>
</dbReference>
<dbReference type="InterPro" id="IPR039421">
    <property type="entry name" value="Type_1_exporter"/>
</dbReference>
<dbReference type="Pfam" id="PF00005">
    <property type="entry name" value="ABC_tran"/>
    <property type="match status" value="1"/>
</dbReference>
<keyword evidence="4" id="KW-0547">Nucleotide-binding</keyword>
<feature type="transmembrane region" description="Helical" evidence="8">
    <location>
        <begin position="57"/>
        <end position="77"/>
    </location>
</feature>
<keyword evidence="5" id="KW-0067">ATP-binding</keyword>
<reference evidence="11" key="1">
    <citation type="submission" date="2022-11" db="EMBL/GenBank/DDBJ databases">
        <title>Draft genome sequence of Hoeflea poritis E7-10 and Hoeflea prorocentri PM5-8, separated from scleractinian coral Porites lutea and marine dinoflagellate.</title>
        <authorList>
            <person name="Zhang G."/>
            <person name="Wei Q."/>
            <person name="Cai L."/>
        </authorList>
    </citation>
    <scope>NUCLEOTIDE SEQUENCE</scope>
    <source>
        <strain evidence="11">PM5-8</strain>
    </source>
</reference>
<proteinExistence type="inferred from homology"/>
<dbReference type="EMBL" id="JAPJZI010000001">
    <property type="protein sequence ID" value="MDA5397215.1"/>
    <property type="molecule type" value="Genomic_DNA"/>
</dbReference>
<dbReference type="SUPFAM" id="SSF90123">
    <property type="entry name" value="ABC transporter transmembrane region"/>
    <property type="match status" value="1"/>
</dbReference>
<evidence type="ECO:0000313" key="12">
    <source>
        <dbReference type="Proteomes" id="UP001151234"/>
    </source>
</evidence>
<accession>A0A9X3UF62</accession>
<dbReference type="InterPro" id="IPR010128">
    <property type="entry name" value="ATPase_T1SS_PrtD-like"/>
</dbReference>
<dbReference type="GO" id="GO:0030253">
    <property type="term" value="P:protein secretion by the type I secretion system"/>
    <property type="evidence" value="ECO:0007669"/>
    <property type="project" value="InterPro"/>
</dbReference>
<evidence type="ECO:0000256" key="4">
    <source>
        <dbReference type="ARBA" id="ARBA00022741"/>
    </source>
</evidence>
<dbReference type="InterPro" id="IPR003439">
    <property type="entry name" value="ABC_transporter-like_ATP-bd"/>
</dbReference>
<dbReference type="InterPro" id="IPR017871">
    <property type="entry name" value="ABC_transporter-like_CS"/>
</dbReference>
<keyword evidence="7 8" id="KW-0472">Membrane</keyword>
<evidence type="ECO:0000256" key="8">
    <source>
        <dbReference type="SAM" id="Phobius"/>
    </source>
</evidence>
<dbReference type="PANTHER" id="PTHR24221">
    <property type="entry name" value="ATP-BINDING CASSETTE SUB-FAMILY B"/>
    <property type="match status" value="1"/>
</dbReference>
<dbReference type="PROSITE" id="PS50929">
    <property type="entry name" value="ABC_TM1F"/>
    <property type="match status" value="1"/>
</dbReference>
<feature type="domain" description="ABC transmembrane type-1" evidence="10">
    <location>
        <begin position="24"/>
        <end position="302"/>
    </location>
</feature>
<dbReference type="InterPro" id="IPR011527">
    <property type="entry name" value="ABC1_TM_dom"/>
</dbReference>
<dbReference type="RefSeq" id="WP_267988681.1">
    <property type="nucleotide sequence ID" value="NZ_JAPJZI010000001.1"/>
</dbReference>
<dbReference type="GO" id="GO:0034040">
    <property type="term" value="F:ATPase-coupled lipid transmembrane transporter activity"/>
    <property type="evidence" value="ECO:0007669"/>
    <property type="project" value="TreeGrafter"/>
</dbReference>
<comment type="subcellular location">
    <subcellularLocation>
        <location evidence="1">Cell membrane</location>
        <topology evidence="1">Multi-pass membrane protein</topology>
    </subcellularLocation>
</comment>
<dbReference type="Gene3D" id="1.20.1560.10">
    <property type="entry name" value="ABC transporter type 1, transmembrane domain"/>
    <property type="match status" value="1"/>
</dbReference>
<dbReference type="InterPro" id="IPR027417">
    <property type="entry name" value="P-loop_NTPase"/>
</dbReference>
<evidence type="ECO:0000256" key="5">
    <source>
        <dbReference type="ARBA" id="ARBA00022840"/>
    </source>
</evidence>
<dbReference type="GO" id="GO:0005524">
    <property type="term" value="F:ATP binding"/>
    <property type="evidence" value="ECO:0007669"/>
    <property type="project" value="UniProtKB-KW"/>
</dbReference>
<gene>
    <name evidence="11" type="ORF">OQ273_01410</name>
</gene>
<dbReference type="Gene3D" id="3.40.50.300">
    <property type="entry name" value="P-loop containing nucleotide triphosphate hydrolases"/>
    <property type="match status" value="1"/>
</dbReference>
<feature type="domain" description="ABC transporter" evidence="9">
    <location>
        <begin position="333"/>
        <end position="567"/>
    </location>
</feature>
<keyword evidence="12" id="KW-1185">Reference proteome</keyword>
<evidence type="ECO:0000256" key="7">
    <source>
        <dbReference type="ARBA" id="ARBA00023136"/>
    </source>
</evidence>
<dbReference type="Pfam" id="PF00664">
    <property type="entry name" value="ABC_membrane"/>
    <property type="match status" value="1"/>
</dbReference>
<dbReference type="GO" id="GO:0005886">
    <property type="term" value="C:plasma membrane"/>
    <property type="evidence" value="ECO:0007669"/>
    <property type="project" value="UniProtKB-SubCell"/>
</dbReference>
<dbReference type="InterPro" id="IPR036640">
    <property type="entry name" value="ABC1_TM_sf"/>
</dbReference>
<evidence type="ECO:0000259" key="10">
    <source>
        <dbReference type="PROSITE" id="PS50929"/>
    </source>
</evidence>
<evidence type="ECO:0000256" key="6">
    <source>
        <dbReference type="ARBA" id="ARBA00022989"/>
    </source>
</evidence>
<dbReference type="InterPro" id="IPR047957">
    <property type="entry name" value="ABC_AprD-like_6TM"/>
</dbReference>
<dbReference type="PROSITE" id="PS00211">
    <property type="entry name" value="ABC_TRANSPORTER_1"/>
    <property type="match status" value="1"/>
</dbReference>
<evidence type="ECO:0000256" key="2">
    <source>
        <dbReference type="ARBA" id="ARBA00005417"/>
    </source>
</evidence>
<evidence type="ECO:0000256" key="1">
    <source>
        <dbReference type="ARBA" id="ARBA00004651"/>
    </source>
</evidence>
<comment type="caution">
    <text evidence="11">The sequence shown here is derived from an EMBL/GenBank/DDBJ whole genome shotgun (WGS) entry which is preliminary data.</text>
</comment>
<dbReference type="AlphaFoldDB" id="A0A9X3UF62"/>
<keyword evidence="3 8" id="KW-0812">Transmembrane</keyword>
<feature type="transmembrane region" description="Helical" evidence="8">
    <location>
        <begin position="147"/>
        <end position="176"/>
    </location>
</feature>
<dbReference type="GO" id="GO:0016887">
    <property type="term" value="F:ATP hydrolysis activity"/>
    <property type="evidence" value="ECO:0007669"/>
    <property type="project" value="InterPro"/>
</dbReference>
<evidence type="ECO:0000256" key="3">
    <source>
        <dbReference type="ARBA" id="ARBA00022692"/>
    </source>
</evidence>
<dbReference type="InterPro" id="IPR003593">
    <property type="entry name" value="AAA+_ATPase"/>
</dbReference>
<dbReference type="SUPFAM" id="SSF52540">
    <property type="entry name" value="P-loop containing nucleoside triphosphate hydrolases"/>
    <property type="match status" value="1"/>
</dbReference>
<dbReference type="GO" id="GO:0030256">
    <property type="term" value="C:type I protein secretion system complex"/>
    <property type="evidence" value="ECO:0007669"/>
    <property type="project" value="InterPro"/>
</dbReference>
<dbReference type="CDD" id="cd18586">
    <property type="entry name" value="ABC_6TM_PrtD_like"/>
    <property type="match status" value="1"/>
</dbReference>
<feature type="transmembrane region" description="Helical" evidence="8">
    <location>
        <begin position="22"/>
        <end position="45"/>
    </location>
</feature>
<dbReference type="PANTHER" id="PTHR24221:SF248">
    <property type="entry name" value="ABC TRANSPORTER TRANSMEMBRANE REGION"/>
    <property type="match status" value="1"/>
</dbReference>
<sequence>MVSGAGASGSVIAQCLRALRSAFAGIGMLSLPINLLMLTGPLFMLQVYDRVLASGSVPTLVVLAGLAGGLYVFYGLLEGIRSRVLLRIGQRLDAQLSSTSYACSVTLPILIGRKAEKLDPVRDLESVRQFLVGPGPAAIFDIPWMPVYLAIIFIFHPILGFVATGGAILICVLIAANEFFSRRPAAEAGQHAVERAQLVEQGRRNAEAIAAMGMMGTLTERWQAFNGTFLSKQRKASDVSNAFGTAIKTLRFMLQSGILGVGAWLAILQEITPGVMIAASIMTSRALAPVEQAVGQWRGFVAARQGFRRLREVIENRPQEPERMELPLPEQALSVVNLVAGPVGNPVLQNVGFALKAGDGLGVIGPSGAGKTSLARALVGVYPVLRGSLRFDGADLYQWAPERQGAFIGYLPQDIQLFAGTVAQNIARFDGEAAAEDIIKAAQLADAHDLITGLPNGYDTEIGAGGNTLSGGQMQRIALARALYGNPFLVVLDEPNSNLDADGDAALTKAIAALRAAGSIVIVIAHRPSALAAVDQVLFLKEGRAQAFGPKDEVLEKVLAKTAVPVRAV</sequence>
<evidence type="ECO:0000313" key="11">
    <source>
        <dbReference type="EMBL" id="MDA5397215.1"/>
    </source>
</evidence>
<dbReference type="Proteomes" id="UP001151234">
    <property type="component" value="Unassembled WGS sequence"/>
</dbReference>
<evidence type="ECO:0000259" key="9">
    <source>
        <dbReference type="PROSITE" id="PS50893"/>
    </source>
</evidence>
<dbReference type="NCBIfam" id="TIGR01842">
    <property type="entry name" value="type_I_sec_PrtD"/>
    <property type="match status" value="1"/>
</dbReference>
<dbReference type="PROSITE" id="PS50893">
    <property type="entry name" value="ABC_TRANSPORTER_2"/>
    <property type="match status" value="1"/>
</dbReference>
<name>A0A9X3UF62_9HYPH</name>
<keyword evidence="6 8" id="KW-1133">Transmembrane helix</keyword>
<dbReference type="SMART" id="SM00382">
    <property type="entry name" value="AAA"/>
    <property type="match status" value="1"/>
</dbReference>
<organism evidence="11 12">
    <name type="scientific">Hoeflea prorocentri</name>
    <dbReference type="NCBI Taxonomy" id="1922333"/>
    <lineage>
        <taxon>Bacteria</taxon>
        <taxon>Pseudomonadati</taxon>
        <taxon>Pseudomonadota</taxon>
        <taxon>Alphaproteobacteria</taxon>
        <taxon>Hyphomicrobiales</taxon>
        <taxon>Rhizobiaceae</taxon>
        <taxon>Hoeflea</taxon>
    </lineage>
</organism>
<comment type="similarity">
    <text evidence="2">Belongs to the ABC transporter superfamily.</text>
</comment>
<protein>
    <submittedName>
        <fullName evidence="11">Type I secretion system permease/ATPase</fullName>
    </submittedName>
</protein>